<evidence type="ECO:0000313" key="2">
    <source>
        <dbReference type="EMBL" id="MFC4077342.1"/>
    </source>
</evidence>
<organism evidence="2 3">
    <name type="scientific">Salinithrix halophila</name>
    <dbReference type="NCBI Taxonomy" id="1485204"/>
    <lineage>
        <taxon>Bacteria</taxon>
        <taxon>Bacillati</taxon>
        <taxon>Bacillota</taxon>
        <taxon>Bacilli</taxon>
        <taxon>Bacillales</taxon>
        <taxon>Thermoactinomycetaceae</taxon>
        <taxon>Salinithrix</taxon>
    </lineage>
</organism>
<keyword evidence="1" id="KW-0812">Transmembrane</keyword>
<reference evidence="3" key="1">
    <citation type="journal article" date="2019" name="Int. J. Syst. Evol. Microbiol.">
        <title>The Global Catalogue of Microorganisms (GCM) 10K type strain sequencing project: providing services to taxonomists for standard genome sequencing and annotation.</title>
        <authorList>
            <consortium name="The Broad Institute Genomics Platform"/>
            <consortium name="The Broad Institute Genome Sequencing Center for Infectious Disease"/>
            <person name="Wu L."/>
            <person name="Ma J."/>
        </authorList>
    </citation>
    <scope>NUCLEOTIDE SEQUENCE [LARGE SCALE GENOMIC DNA]</scope>
    <source>
        <strain evidence="3">IBRC-M 10813</strain>
    </source>
</reference>
<dbReference type="Pfam" id="PF12173">
    <property type="entry name" value="BacteriocIIc_cy"/>
    <property type="match status" value="1"/>
</dbReference>
<dbReference type="InterPro" id="IPR020970">
    <property type="entry name" value="Bacteriocin_IIc"/>
</dbReference>
<dbReference type="EMBL" id="JBHSAP010000015">
    <property type="protein sequence ID" value="MFC4077342.1"/>
    <property type="molecule type" value="Genomic_DNA"/>
</dbReference>
<accession>A0ABV8JEH1</accession>
<sequence>MQTNFLRQHLNLLSWETAVLVIGVGASVLLSATMNINFICDQLGVTITGPEWRKITDYVAAGGSLATGFAVIAGITVPAWLASAAAAFGIYAA</sequence>
<comment type="caution">
    <text evidence="2">The sequence shown here is derived from an EMBL/GenBank/DDBJ whole genome shotgun (WGS) entry which is preliminary data.</text>
</comment>
<dbReference type="RefSeq" id="WP_380705154.1">
    <property type="nucleotide sequence ID" value="NZ_JBHSAP010000015.1"/>
</dbReference>
<evidence type="ECO:0000313" key="3">
    <source>
        <dbReference type="Proteomes" id="UP001595843"/>
    </source>
</evidence>
<feature type="transmembrane region" description="Helical" evidence="1">
    <location>
        <begin position="58"/>
        <end position="91"/>
    </location>
</feature>
<keyword evidence="1" id="KW-1133">Transmembrane helix</keyword>
<evidence type="ECO:0000256" key="1">
    <source>
        <dbReference type="SAM" id="Phobius"/>
    </source>
</evidence>
<gene>
    <name evidence="2" type="ORF">ACFOUO_11080</name>
</gene>
<protein>
    <submittedName>
        <fullName evidence="2">Class IIc cyclic bacteriocin</fullName>
    </submittedName>
</protein>
<keyword evidence="3" id="KW-1185">Reference proteome</keyword>
<proteinExistence type="predicted"/>
<dbReference type="Proteomes" id="UP001595843">
    <property type="component" value="Unassembled WGS sequence"/>
</dbReference>
<feature type="transmembrane region" description="Helical" evidence="1">
    <location>
        <begin position="12"/>
        <end position="38"/>
    </location>
</feature>
<name>A0ABV8JEH1_9BACL</name>
<keyword evidence="1" id="KW-0472">Membrane</keyword>